<dbReference type="Proteomes" id="UP001369736">
    <property type="component" value="Unassembled WGS sequence"/>
</dbReference>
<sequence>MGFLKKTPAGHWRANWREPSGRQRAKTFRTKKEAAAFLADTEASKTRGTYVSPHAGRTLFGDHAREWMATWNTSETTTSRDTSVMRTHVMPRWADWPLAKIDHLSVQQWVTDLGRRRGPHTVSRCYLLLMGVLRSAVRNRLIATNPGEDVKLPKVRRSDTDERIISLADLRALLPVVPPRHRALIATTAGTGLRWGEAIGLRRDAFDLERPALTVIRTVIEVNGHTSFKPFPKSSAGRRTVPIPRWVMPILLDHLDRWPAALNAPVFANEVGAPLRRSMFRRRVWRPSLVRAGLLGTVDADGEGFAAIWTDETGEEHTKTVPTRAAAVALVAEHQAGGLRFHDLRHSYATWLVDDGVPPNMVQRVLGHERSSTTMDLYTRRTDDADRVLDALSDDDDDDQGDDGSADVREPE</sequence>
<evidence type="ECO:0000313" key="7">
    <source>
        <dbReference type="Proteomes" id="UP001369736"/>
    </source>
</evidence>
<evidence type="ECO:0000256" key="3">
    <source>
        <dbReference type="ARBA" id="ARBA00023172"/>
    </source>
</evidence>
<feature type="domain" description="Tyr recombinase" evidence="5">
    <location>
        <begin position="151"/>
        <end position="393"/>
    </location>
</feature>
<gene>
    <name evidence="6" type="ORF">WCD58_03080</name>
</gene>
<accession>A0ABU8LYB7</accession>
<keyword evidence="7" id="KW-1185">Reference proteome</keyword>
<comment type="similarity">
    <text evidence="1">Belongs to the 'phage' integrase family.</text>
</comment>
<dbReference type="Pfam" id="PF26003">
    <property type="entry name" value="Integrase_N_phage"/>
    <property type="match status" value="1"/>
</dbReference>
<dbReference type="CDD" id="cd01189">
    <property type="entry name" value="INT_ICEBs1_C_like"/>
    <property type="match status" value="1"/>
</dbReference>
<evidence type="ECO:0000259" key="5">
    <source>
        <dbReference type="PROSITE" id="PS51898"/>
    </source>
</evidence>
<dbReference type="Gene3D" id="1.10.443.10">
    <property type="entry name" value="Intergrase catalytic core"/>
    <property type="match status" value="1"/>
</dbReference>
<feature type="compositionally biased region" description="Acidic residues" evidence="4">
    <location>
        <begin position="392"/>
        <end position="405"/>
    </location>
</feature>
<dbReference type="InterPro" id="IPR011010">
    <property type="entry name" value="DNA_brk_join_enz"/>
</dbReference>
<dbReference type="EMBL" id="JBBEGM010000001">
    <property type="protein sequence ID" value="MEJ2860120.1"/>
    <property type="molecule type" value="Genomic_DNA"/>
</dbReference>
<keyword evidence="2" id="KW-0238">DNA-binding</keyword>
<dbReference type="InterPro" id="IPR050090">
    <property type="entry name" value="Tyrosine_recombinase_XerCD"/>
</dbReference>
<dbReference type="PANTHER" id="PTHR30349:SF64">
    <property type="entry name" value="PROPHAGE INTEGRASE INTD-RELATED"/>
    <property type="match status" value="1"/>
</dbReference>
<reference evidence="6 7" key="1">
    <citation type="submission" date="2024-03" db="EMBL/GenBank/DDBJ databases">
        <title>Actinomycetospora sp. OC33-EN07, a novel actinomycete isolated from wild orchid (Aerides multiflora).</title>
        <authorList>
            <person name="Suriyachadkun C."/>
        </authorList>
    </citation>
    <scope>NUCLEOTIDE SEQUENCE [LARGE SCALE GENOMIC DNA]</scope>
    <source>
        <strain evidence="6 7">OC33-EN07</strain>
    </source>
</reference>
<name>A0ABU8LYB7_9PSEU</name>
<dbReference type="InterPro" id="IPR013762">
    <property type="entry name" value="Integrase-like_cat_sf"/>
</dbReference>
<feature type="region of interest" description="Disordered" evidence="4">
    <location>
        <begin position="391"/>
        <end position="412"/>
    </location>
</feature>
<evidence type="ECO:0000256" key="2">
    <source>
        <dbReference type="ARBA" id="ARBA00023125"/>
    </source>
</evidence>
<organism evidence="6 7">
    <name type="scientific">Actinomycetospora flava</name>
    <dbReference type="NCBI Taxonomy" id="3129232"/>
    <lineage>
        <taxon>Bacteria</taxon>
        <taxon>Bacillati</taxon>
        <taxon>Actinomycetota</taxon>
        <taxon>Actinomycetes</taxon>
        <taxon>Pseudonocardiales</taxon>
        <taxon>Pseudonocardiaceae</taxon>
        <taxon>Actinomycetospora</taxon>
    </lineage>
</organism>
<dbReference type="PANTHER" id="PTHR30349">
    <property type="entry name" value="PHAGE INTEGRASE-RELATED"/>
    <property type="match status" value="1"/>
</dbReference>
<dbReference type="Gene3D" id="1.10.150.130">
    <property type="match status" value="1"/>
</dbReference>
<dbReference type="RefSeq" id="WP_337699361.1">
    <property type="nucleotide sequence ID" value="NZ_JBBEGM010000001.1"/>
</dbReference>
<dbReference type="Pfam" id="PF00589">
    <property type="entry name" value="Phage_integrase"/>
    <property type="match status" value="1"/>
</dbReference>
<dbReference type="InterPro" id="IPR010998">
    <property type="entry name" value="Integrase_recombinase_N"/>
</dbReference>
<dbReference type="InterPro" id="IPR002104">
    <property type="entry name" value="Integrase_catalytic"/>
</dbReference>
<dbReference type="PROSITE" id="PS51898">
    <property type="entry name" value="TYR_RECOMBINASE"/>
    <property type="match status" value="1"/>
</dbReference>
<evidence type="ECO:0000256" key="4">
    <source>
        <dbReference type="SAM" id="MobiDB-lite"/>
    </source>
</evidence>
<comment type="caution">
    <text evidence="6">The sequence shown here is derived from an EMBL/GenBank/DDBJ whole genome shotgun (WGS) entry which is preliminary data.</text>
</comment>
<dbReference type="SUPFAM" id="SSF56349">
    <property type="entry name" value="DNA breaking-rejoining enzymes"/>
    <property type="match status" value="1"/>
</dbReference>
<keyword evidence="3" id="KW-0233">DNA recombination</keyword>
<protein>
    <submittedName>
        <fullName evidence="6">Site-specific integrase</fullName>
    </submittedName>
</protein>
<evidence type="ECO:0000313" key="6">
    <source>
        <dbReference type="EMBL" id="MEJ2860120.1"/>
    </source>
</evidence>
<proteinExistence type="inferred from homology"/>
<dbReference type="InterPro" id="IPR058717">
    <property type="entry name" value="Phage_L5_Integrase_N"/>
</dbReference>
<evidence type="ECO:0000256" key="1">
    <source>
        <dbReference type="ARBA" id="ARBA00008857"/>
    </source>
</evidence>